<protein>
    <recommendedName>
        <fullName evidence="3">Sce7726 family protein</fullName>
    </recommendedName>
</protein>
<organism evidence="1 2">
    <name type="scientific">Mucilaginibacter gynuensis</name>
    <dbReference type="NCBI Taxonomy" id="1302236"/>
    <lineage>
        <taxon>Bacteria</taxon>
        <taxon>Pseudomonadati</taxon>
        <taxon>Bacteroidota</taxon>
        <taxon>Sphingobacteriia</taxon>
        <taxon>Sphingobacteriales</taxon>
        <taxon>Sphingobacteriaceae</taxon>
        <taxon>Mucilaginibacter</taxon>
    </lineage>
</organism>
<dbReference type="RefSeq" id="WP_345212362.1">
    <property type="nucleotide sequence ID" value="NZ_BAABFT010000009.1"/>
</dbReference>
<proteinExistence type="predicted"/>
<dbReference type="EMBL" id="BAABFT010000009">
    <property type="protein sequence ID" value="GAA4329567.1"/>
    <property type="molecule type" value="Genomic_DNA"/>
</dbReference>
<evidence type="ECO:0000313" key="1">
    <source>
        <dbReference type="EMBL" id="GAA4329567.1"/>
    </source>
</evidence>
<comment type="caution">
    <text evidence="1">The sequence shown here is derived from an EMBL/GenBank/DDBJ whole genome shotgun (WGS) entry which is preliminary data.</text>
</comment>
<evidence type="ECO:0000313" key="2">
    <source>
        <dbReference type="Proteomes" id="UP001500582"/>
    </source>
</evidence>
<keyword evidence="2" id="KW-1185">Reference proteome</keyword>
<evidence type="ECO:0008006" key="3">
    <source>
        <dbReference type="Google" id="ProtNLM"/>
    </source>
</evidence>
<accession>A0ABP8GTN3</accession>
<reference evidence="2" key="1">
    <citation type="journal article" date="2019" name="Int. J. Syst. Evol. Microbiol.">
        <title>The Global Catalogue of Microorganisms (GCM) 10K type strain sequencing project: providing services to taxonomists for standard genome sequencing and annotation.</title>
        <authorList>
            <consortium name="The Broad Institute Genomics Platform"/>
            <consortium name="The Broad Institute Genome Sequencing Center for Infectious Disease"/>
            <person name="Wu L."/>
            <person name="Ma J."/>
        </authorList>
    </citation>
    <scope>NUCLEOTIDE SEQUENCE [LARGE SCALE GENOMIC DNA]</scope>
    <source>
        <strain evidence="2">JCM 17705</strain>
    </source>
</reference>
<gene>
    <name evidence="1" type="ORF">GCM10023149_34310</name>
</gene>
<dbReference type="Proteomes" id="UP001500582">
    <property type="component" value="Unassembled WGS sequence"/>
</dbReference>
<sequence>MKDIDIRQKLKDSKLIHFANDGSSKIVDEFSFPSTKSRIDVAVINCSLHGYEIKSASDTLRRLPNQLLGYSKILDYLHVVTEPKYVTQLEKIIPEWVGLIVCQETNGEIIFSDIKLAKANLNKEAFHIAKLLWREELLGVLKENNIKHIKKHRNWLLCETLANNLELELISEIVRNKLKSRVDWKLVK</sequence>
<name>A0ABP8GTN3_9SPHI</name>
<dbReference type="NCBIfam" id="NF033832">
    <property type="entry name" value="sce7726_fam"/>
    <property type="match status" value="1"/>
</dbReference>
<dbReference type="InterPro" id="IPR047729">
    <property type="entry name" value="Sce7726-like"/>
</dbReference>